<dbReference type="RefSeq" id="WP_273663582.1">
    <property type="nucleotide sequence ID" value="NZ_CP168178.1"/>
</dbReference>
<dbReference type="AlphaFoldDB" id="A0A9X3YYW2"/>
<dbReference type="Gene3D" id="3.90.580.10">
    <property type="entry name" value="Zinc finger, CHC2-type domain"/>
    <property type="match status" value="1"/>
</dbReference>
<dbReference type="Proteomes" id="UP001140230">
    <property type="component" value="Unassembled WGS sequence"/>
</dbReference>
<accession>A0A9X3YYW2</accession>
<reference evidence="2" key="2">
    <citation type="submission" date="2022-08" db="EMBL/GenBank/DDBJ databases">
        <authorList>
            <person name="Iruegas-Bocardo F."/>
            <person name="Weisberg A.J."/>
            <person name="Riutta E.R."/>
            <person name="Kilday K."/>
            <person name="Bonkowski J.C."/>
            <person name="Creswell T."/>
            <person name="Daughtrey M.L."/>
            <person name="Rane K."/>
            <person name="Grunwald N.J."/>
            <person name="Chang J.H."/>
            <person name="Putnam M.L."/>
        </authorList>
    </citation>
    <scope>NUCLEOTIDE SEQUENCE</scope>
    <source>
        <strain evidence="2">22-338</strain>
    </source>
</reference>
<dbReference type="SUPFAM" id="SSF57783">
    <property type="entry name" value="Zinc beta-ribbon"/>
    <property type="match status" value="1"/>
</dbReference>
<evidence type="ECO:0000259" key="1">
    <source>
        <dbReference type="SMART" id="SM00400"/>
    </source>
</evidence>
<dbReference type="GO" id="GO:0008270">
    <property type="term" value="F:zinc ion binding"/>
    <property type="evidence" value="ECO:0007669"/>
    <property type="project" value="InterPro"/>
</dbReference>
<dbReference type="SMART" id="SM00400">
    <property type="entry name" value="ZnF_CHCC"/>
    <property type="match status" value="1"/>
</dbReference>
<gene>
    <name evidence="2" type="ORF">NY667_04315</name>
</gene>
<protein>
    <submittedName>
        <fullName evidence="2">CHC2 zinc finger domain-containing protein</fullName>
    </submittedName>
</protein>
<dbReference type="Pfam" id="PF01807">
    <property type="entry name" value="Zn_ribbon_DnaG"/>
    <property type="match status" value="1"/>
</dbReference>
<sequence>MTGPRKRSGPGGNRGHAQAVRLGAWRVYQSPTRSGRLPDDWRKRLPEPESYYRAHVAKLGKAHGNGWAQGRCPFHEDGTASLSVNLSQPCGFWKCFAGCGSGDMVTFHMKRSGLPFADAARDLLGVQA</sequence>
<name>A0A9X3YYW2_9XANT</name>
<dbReference type="InterPro" id="IPR002694">
    <property type="entry name" value="Znf_CHC2"/>
</dbReference>
<comment type="caution">
    <text evidence="2">The sequence shown here is derived from an EMBL/GenBank/DDBJ whole genome shotgun (WGS) entry which is preliminary data.</text>
</comment>
<proteinExistence type="predicted"/>
<dbReference type="GO" id="GO:0003899">
    <property type="term" value="F:DNA-directed RNA polymerase activity"/>
    <property type="evidence" value="ECO:0007669"/>
    <property type="project" value="InterPro"/>
</dbReference>
<dbReference type="GO" id="GO:0006260">
    <property type="term" value="P:DNA replication"/>
    <property type="evidence" value="ECO:0007669"/>
    <property type="project" value="InterPro"/>
</dbReference>
<dbReference type="GO" id="GO:0003677">
    <property type="term" value="F:DNA binding"/>
    <property type="evidence" value="ECO:0007669"/>
    <property type="project" value="InterPro"/>
</dbReference>
<dbReference type="InterPro" id="IPR036977">
    <property type="entry name" value="DNA_primase_Znf_CHC2"/>
</dbReference>
<evidence type="ECO:0000313" key="2">
    <source>
        <dbReference type="EMBL" id="MDC8637048.1"/>
    </source>
</evidence>
<reference evidence="2" key="1">
    <citation type="journal article" date="2022" name="Phytopathology">
        <title>Whole genome sequencing-based tracing of a 2022 introduction and outbreak of Xanthomonas hortorum pv. pelargonii.</title>
        <authorList>
            <person name="Iruegas Bocardo F."/>
            <person name="Weisberg A.J."/>
            <person name="Riutta E.R."/>
            <person name="Kilday K.B."/>
            <person name="Bonkowski J.C."/>
            <person name="Creswell T.C."/>
            <person name="Daughtrey M."/>
            <person name="Rane K.K."/>
            <person name="Grunwald N.J."/>
            <person name="Chang J.H."/>
            <person name="Putnam M."/>
        </authorList>
    </citation>
    <scope>NUCLEOTIDE SEQUENCE</scope>
    <source>
        <strain evidence="2">22-338</strain>
    </source>
</reference>
<evidence type="ECO:0000313" key="3">
    <source>
        <dbReference type="Proteomes" id="UP001140230"/>
    </source>
</evidence>
<feature type="domain" description="Zinc finger CHC2-type" evidence="1">
    <location>
        <begin position="68"/>
        <end position="124"/>
    </location>
</feature>
<organism evidence="2 3">
    <name type="scientific">Xanthomonas hortorum pv. hederae</name>
    <dbReference type="NCBI Taxonomy" id="453603"/>
    <lineage>
        <taxon>Bacteria</taxon>
        <taxon>Pseudomonadati</taxon>
        <taxon>Pseudomonadota</taxon>
        <taxon>Gammaproteobacteria</taxon>
        <taxon>Lysobacterales</taxon>
        <taxon>Lysobacteraceae</taxon>
        <taxon>Xanthomonas</taxon>
    </lineage>
</organism>
<dbReference type="EMBL" id="JANWTP010000008">
    <property type="protein sequence ID" value="MDC8637048.1"/>
    <property type="molecule type" value="Genomic_DNA"/>
</dbReference>